<evidence type="ECO:0000256" key="1">
    <source>
        <dbReference type="SAM" id="MobiDB-lite"/>
    </source>
</evidence>
<dbReference type="HOGENOM" id="CLU_2247314_0_0_3"/>
<feature type="region of interest" description="Disordered" evidence="1">
    <location>
        <begin position="13"/>
        <end position="104"/>
    </location>
</feature>
<gene>
    <name evidence="2" type="ORF">Osc7112_3223</name>
</gene>
<accession>K9VJE0</accession>
<dbReference type="AlphaFoldDB" id="K9VJE0"/>
<feature type="compositionally biased region" description="Polar residues" evidence="1">
    <location>
        <begin position="38"/>
        <end position="50"/>
    </location>
</feature>
<reference evidence="2 3" key="1">
    <citation type="submission" date="2012-05" db="EMBL/GenBank/DDBJ databases">
        <title>Finished chromosome of genome of Oscillatoria sp. PCC 7112.</title>
        <authorList>
            <consortium name="US DOE Joint Genome Institute"/>
            <person name="Gugger M."/>
            <person name="Coursin T."/>
            <person name="Rippka R."/>
            <person name="Tandeau De Marsac N."/>
            <person name="Huntemann M."/>
            <person name="Wei C.-L."/>
            <person name="Han J."/>
            <person name="Detter J.C."/>
            <person name="Han C."/>
            <person name="Tapia R."/>
            <person name="Davenport K."/>
            <person name="Daligault H."/>
            <person name="Erkkila T."/>
            <person name="Gu W."/>
            <person name="Munk A.C.C."/>
            <person name="Teshima H."/>
            <person name="Xu Y."/>
            <person name="Chain P."/>
            <person name="Chen A."/>
            <person name="Krypides N."/>
            <person name="Mavromatis K."/>
            <person name="Markowitz V."/>
            <person name="Szeto E."/>
            <person name="Ivanova N."/>
            <person name="Mikhailova N."/>
            <person name="Ovchinnikova G."/>
            <person name="Pagani I."/>
            <person name="Pati A."/>
            <person name="Goodwin L."/>
            <person name="Peters L."/>
            <person name="Pitluck S."/>
            <person name="Woyke T."/>
            <person name="Kerfeld C."/>
        </authorList>
    </citation>
    <scope>NUCLEOTIDE SEQUENCE [LARGE SCALE GENOMIC DNA]</scope>
    <source>
        <strain evidence="2 3">PCC 7112</strain>
    </source>
</reference>
<dbReference type="Proteomes" id="UP000010478">
    <property type="component" value="Chromosome"/>
</dbReference>
<sequence>MWWQLLRIMPKFAPNLSPDDATGNDMICGTNRRGFQPPSHSSSRLKPTENSSDDAAGNDMICGTNRRGFQPPSHSSSRLKPTENSSETDVDQLTLQSSFRGLSL</sequence>
<feature type="compositionally biased region" description="Polar residues" evidence="1">
    <location>
        <begin position="72"/>
        <end position="104"/>
    </location>
</feature>
<keyword evidence="3" id="KW-1185">Reference proteome</keyword>
<evidence type="ECO:0000313" key="3">
    <source>
        <dbReference type="Proteomes" id="UP000010478"/>
    </source>
</evidence>
<proteinExistence type="predicted"/>
<dbReference type="KEGG" id="oni:Osc7112_3223"/>
<organism evidence="2 3">
    <name type="scientific">Phormidium nigroviride PCC 7112</name>
    <dbReference type="NCBI Taxonomy" id="179408"/>
    <lineage>
        <taxon>Bacteria</taxon>
        <taxon>Bacillati</taxon>
        <taxon>Cyanobacteriota</taxon>
        <taxon>Cyanophyceae</taxon>
        <taxon>Oscillatoriophycideae</taxon>
        <taxon>Oscillatoriales</taxon>
        <taxon>Oscillatoriaceae</taxon>
        <taxon>Phormidium</taxon>
    </lineage>
</organism>
<dbReference type="EMBL" id="CP003614">
    <property type="protein sequence ID" value="AFZ07607.1"/>
    <property type="molecule type" value="Genomic_DNA"/>
</dbReference>
<name>K9VJE0_9CYAN</name>
<evidence type="ECO:0000313" key="2">
    <source>
        <dbReference type="EMBL" id="AFZ07607.1"/>
    </source>
</evidence>
<protein>
    <submittedName>
        <fullName evidence="2">Uncharacterized protein</fullName>
    </submittedName>
</protein>